<name>A0A448XJ50_9PLAT</name>
<dbReference type="EMBL" id="CAAALY010256398">
    <property type="protein sequence ID" value="VEL37930.1"/>
    <property type="molecule type" value="Genomic_DNA"/>
</dbReference>
<evidence type="ECO:0000313" key="3">
    <source>
        <dbReference type="Proteomes" id="UP000784294"/>
    </source>
</evidence>
<proteinExistence type="predicted"/>
<comment type="caution">
    <text evidence="2">The sequence shown here is derived from an EMBL/GenBank/DDBJ whole genome shotgun (WGS) entry which is preliminary data.</text>
</comment>
<sequence length="84" mass="9494">MPEPSYTPFECRTGRVSTVPIMPDHLSICLFCCPSHQLDLGSASTSHHSDRDRNDELDLASDGEGQPSPCTFIRPVLFRIRRYE</sequence>
<keyword evidence="3" id="KW-1185">Reference proteome</keyword>
<reference evidence="2" key="1">
    <citation type="submission" date="2018-11" db="EMBL/GenBank/DDBJ databases">
        <authorList>
            <consortium name="Pathogen Informatics"/>
        </authorList>
    </citation>
    <scope>NUCLEOTIDE SEQUENCE</scope>
</reference>
<protein>
    <submittedName>
        <fullName evidence="2">Uncharacterized protein</fullName>
    </submittedName>
</protein>
<evidence type="ECO:0000256" key="1">
    <source>
        <dbReference type="SAM" id="MobiDB-lite"/>
    </source>
</evidence>
<organism evidence="2 3">
    <name type="scientific">Protopolystoma xenopodis</name>
    <dbReference type="NCBI Taxonomy" id="117903"/>
    <lineage>
        <taxon>Eukaryota</taxon>
        <taxon>Metazoa</taxon>
        <taxon>Spiralia</taxon>
        <taxon>Lophotrochozoa</taxon>
        <taxon>Platyhelminthes</taxon>
        <taxon>Monogenea</taxon>
        <taxon>Polyopisthocotylea</taxon>
        <taxon>Polystomatidea</taxon>
        <taxon>Polystomatidae</taxon>
        <taxon>Protopolystoma</taxon>
    </lineage>
</organism>
<dbReference type="Proteomes" id="UP000784294">
    <property type="component" value="Unassembled WGS sequence"/>
</dbReference>
<accession>A0A448XJ50</accession>
<gene>
    <name evidence="2" type="ORF">PXEA_LOCUS31370</name>
</gene>
<dbReference type="AlphaFoldDB" id="A0A448XJ50"/>
<feature type="compositionally biased region" description="Basic and acidic residues" evidence="1">
    <location>
        <begin position="47"/>
        <end position="56"/>
    </location>
</feature>
<feature type="region of interest" description="Disordered" evidence="1">
    <location>
        <begin position="41"/>
        <end position="69"/>
    </location>
</feature>
<evidence type="ECO:0000313" key="2">
    <source>
        <dbReference type="EMBL" id="VEL37930.1"/>
    </source>
</evidence>